<evidence type="ECO:0000313" key="2">
    <source>
        <dbReference type="EMBL" id="AIX12675.1"/>
    </source>
</evidence>
<evidence type="ECO:0000256" key="1">
    <source>
        <dbReference type="SAM" id="MobiDB-lite"/>
    </source>
</evidence>
<accession>A0A0D3MT13</accession>
<dbReference type="RefSeq" id="YP_009147829.1">
    <property type="nucleotide sequence ID" value="NC_027341.1"/>
</dbReference>
<proteinExistence type="predicted"/>
<evidence type="ECO:0000313" key="3">
    <source>
        <dbReference type="Proteomes" id="UP000032686"/>
    </source>
</evidence>
<dbReference type="OrthoDB" id="4046at10239"/>
<dbReference type="Proteomes" id="UP000032686">
    <property type="component" value="Segment"/>
</dbReference>
<organism evidence="2 3">
    <name type="scientific">Lactococcus phage WRP3</name>
    <dbReference type="NCBI Taxonomy" id="1560313"/>
    <lineage>
        <taxon>Viruses</taxon>
        <taxon>Duplodnaviria</taxon>
        <taxon>Heunggongvirae</taxon>
        <taxon>Uroviricota</taxon>
        <taxon>Caudoviricetes</taxon>
        <taxon>Audreyjarvisvirus</taxon>
        <taxon>Audreyjarvisvirus WRP3</taxon>
    </lineage>
</organism>
<dbReference type="KEGG" id="vg:24722438"/>
<reference evidence="2 3" key="1">
    <citation type="journal article" date="2015" name="Appl. Environ. Microbiol.">
        <title>Lactococcal 949 group phages recognize a carbohydrate receptor on the host cell surface.</title>
        <authorList>
            <person name="Mahony J."/>
            <person name="Randazzo W."/>
            <person name="Neve H."/>
            <person name="Settanni L."/>
            <person name="van Sinderen D."/>
        </authorList>
    </citation>
    <scope>NUCLEOTIDE SEQUENCE [LARGE SCALE GENOMIC DNA]</scope>
    <source>
        <strain evidence="2">WRP3</strain>
    </source>
</reference>
<name>A0A0D3MT13_9CAUD</name>
<gene>
    <name evidence="2" type="ORF">WRP3_172</name>
</gene>
<sequence>MIADTKKCFNCKVEKPLKNFYQTKSNVRFPDGYYHLCNECLVSVVGNDLSVDVAKLLYEVDVPLMKTPWASAIKRKGETILEYLKIMNQVRYKKLSYKDSELTLEVKKDNKFKLEDEYLAFNKEERTIEKESKDLDKLFDSQEDGTVFILANNGKKIMLTDELRKKWLRKDSSFDDDEILELEKYFVDMKNDFSIENTSAINLLYELSVLSVKKQRALSDDNIGDYDKLDKSFQNKLKVSGFQPIDEKDSLEKTGVTSFGQIVAQIERDSGFIPPNLLETNPDDIDLMLMRYKQWAQRFTDQPVDVEIDHTWREDIKSEDIDFSVHDTSEGEPEIIADDEEN</sequence>
<keyword evidence="3" id="KW-1185">Reference proteome</keyword>
<feature type="region of interest" description="Disordered" evidence="1">
    <location>
        <begin position="322"/>
        <end position="342"/>
    </location>
</feature>
<dbReference type="GeneID" id="24722438"/>
<protein>
    <submittedName>
        <fullName evidence="2">Uncharacterized protein</fullName>
    </submittedName>
</protein>
<feature type="compositionally biased region" description="Acidic residues" evidence="1">
    <location>
        <begin position="330"/>
        <end position="342"/>
    </location>
</feature>
<dbReference type="EMBL" id="KM677185">
    <property type="protein sequence ID" value="AIX12675.1"/>
    <property type="molecule type" value="Genomic_DNA"/>
</dbReference>